<reference evidence="2 3" key="1">
    <citation type="submission" date="2015-07" db="EMBL/GenBank/DDBJ databases">
        <title>Comparative genomics of the Sigatoka disease complex on banana suggests a link between parallel evolutionary changes in Pseudocercospora fijiensis and Pseudocercospora eumusae and increased virulence on the banana host.</title>
        <authorList>
            <person name="Chang T.-C."/>
            <person name="Salvucci A."/>
            <person name="Crous P.W."/>
            <person name="Stergiopoulos I."/>
        </authorList>
    </citation>
    <scope>NUCLEOTIDE SEQUENCE [LARGE SCALE GENOMIC DNA]</scope>
    <source>
        <strain evidence="2 3">CBS 114824</strain>
    </source>
</reference>
<organism evidence="2 3">
    <name type="scientific">Pseudocercospora eumusae</name>
    <dbReference type="NCBI Taxonomy" id="321146"/>
    <lineage>
        <taxon>Eukaryota</taxon>
        <taxon>Fungi</taxon>
        <taxon>Dikarya</taxon>
        <taxon>Ascomycota</taxon>
        <taxon>Pezizomycotina</taxon>
        <taxon>Dothideomycetes</taxon>
        <taxon>Dothideomycetidae</taxon>
        <taxon>Mycosphaerellales</taxon>
        <taxon>Mycosphaerellaceae</taxon>
        <taxon>Pseudocercospora</taxon>
    </lineage>
</organism>
<feature type="compositionally biased region" description="Polar residues" evidence="1">
    <location>
        <begin position="20"/>
        <end position="41"/>
    </location>
</feature>
<proteinExistence type="predicted"/>
<protein>
    <submittedName>
        <fullName evidence="2">Uncharacterized protein</fullName>
    </submittedName>
</protein>
<evidence type="ECO:0000256" key="1">
    <source>
        <dbReference type="SAM" id="MobiDB-lite"/>
    </source>
</evidence>
<keyword evidence="3" id="KW-1185">Reference proteome</keyword>
<sequence length="386" mass="44343">MPPVEPTMAAVPYRMKEEVTNNSRRSQGPLATTQPSESQEASPGYHDQTAACPDGTVRSRSERAAPGRDRMVGRVVDNLHLRVAPELWVLIFSHLPAIEIRNLRGQSFGICDLIDTNQNAIARGAIKRALSRLGQETEQANSLPSEFIEALREWLQKYGICENCYNSAQYDDLDAFIWHWSHRISPKLTTEQQPRREDFDTMNTACRYIIALESMALQLDLAKRVQFTRQYGSRLQTILRKRQDLYALKCDDEMHALLDRLEWDPQPYPYELRCGGHHFLRPPAHVQVSRNDFRHEDETLEETTLVALRSHAKIINFETDVDRDQALQRLHHALGIPRLMESAPATYHAPRNAKWVRRMVERIILGEALEFDSLDQACILEAIKIA</sequence>
<comment type="caution">
    <text evidence="2">The sequence shown here is derived from an EMBL/GenBank/DDBJ whole genome shotgun (WGS) entry which is preliminary data.</text>
</comment>
<dbReference type="OrthoDB" id="3644978at2759"/>
<evidence type="ECO:0000313" key="3">
    <source>
        <dbReference type="Proteomes" id="UP000070133"/>
    </source>
</evidence>
<dbReference type="AlphaFoldDB" id="A0A139GXJ8"/>
<name>A0A139GXJ8_9PEZI</name>
<feature type="region of interest" description="Disordered" evidence="1">
    <location>
        <begin position="1"/>
        <end position="66"/>
    </location>
</feature>
<accession>A0A139GXJ8</accession>
<feature type="compositionally biased region" description="Basic and acidic residues" evidence="1">
    <location>
        <begin position="57"/>
        <end position="66"/>
    </location>
</feature>
<evidence type="ECO:0000313" key="2">
    <source>
        <dbReference type="EMBL" id="KXS94910.1"/>
    </source>
</evidence>
<gene>
    <name evidence="2" type="ORF">AC578_7662</name>
</gene>
<dbReference type="EMBL" id="LFZN01000248">
    <property type="protein sequence ID" value="KXS94910.1"/>
    <property type="molecule type" value="Genomic_DNA"/>
</dbReference>
<dbReference type="Proteomes" id="UP000070133">
    <property type="component" value="Unassembled WGS sequence"/>
</dbReference>
<dbReference type="EMBL" id="LFZN01000248">
    <property type="protein sequence ID" value="KXS94911.1"/>
    <property type="molecule type" value="Genomic_DNA"/>
</dbReference>